<evidence type="ECO:0000313" key="4">
    <source>
        <dbReference type="Proteomes" id="UP000193781"/>
    </source>
</evidence>
<name>A0A0F5NFM6_9MYCO</name>
<keyword evidence="4" id="KW-1185">Reference proteome</keyword>
<dbReference type="RefSeq" id="WP_046182721.1">
    <property type="nucleotide sequence ID" value="NZ_JACKSS010000104.1"/>
</dbReference>
<feature type="compositionally biased region" description="Basic and acidic residues" evidence="1">
    <location>
        <begin position="1"/>
        <end position="26"/>
    </location>
</feature>
<feature type="transmembrane region" description="Helical" evidence="2">
    <location>
        <begin position="46"/>
        <end position="66"/>
    </location>
</feature>
<dbReference type="AlphaFoldDB" id="A0A0F5NFM6"/>
<feature type="region of interest" description="Disordered" evidence="1">
    <location>
        <begin position="1"/>
        <end position="37"/>
    </location>
</feature>
<keyword evidence="2" id="KW-0472">Membrane</keyword>
<evidence type="ECO:0000313" key="3">
    <source>
        <dbReference type="EMBL" id="ORW15310.1"/>
    </source>
</evidence>
<dbReference type="Proteomes" id="UP000193781">
    <property type="component" value="Unassembled WGS sequence"/>
</dbReference>
<keyword evidence="2" id="KW-0812">Transmembrane</keyword>
<protein>
    <submittedName>
        <fullName evidence="3">Uncharacterized protein</fullName>
    </submittedName>
</protein>
<evidence type="ECO:0000256" key="1">
    <source>
        <dbReference type="SAM" id="MobiDB-lite"/>
    </source>
</evidence>
<proteinExistence type="predicted"/>
<evidence type="ECO:0000256" key="2">
    <source>
        <dbReference type="SAM" id="Phobius"/>
    </source>
</evidence>
<accession>A0A0F5NFM6</accession>
<dbReference type="STRING" id="244292.ABW17_14780"/>
<comment type="caution">
    <text evidence="3">The sequence shown here is derived from an EMBL/GenBank/DDBJ whole genome shotgun (WGS) entry which is preliminary data.</text>
</comment>
<organism evidence="3 4">
    <name type="scientific">Mycobacterium nebraskense</name>
    <dbReference type="NCBI Taxonomy" id="244292"/>
    <lineage>
        <taxon>Bacteria</taxon>
        <taxon>Bacillati</taxon>
        <taxon>Actinomycetota</taxon>
        <taxon>Actinomycetes</taxon>
        <taxon>Mycobacteriales</taxon>
        <taxon>Mycobacteriaceae</taxon>
        <taxon>Mycobacterium</taxon>
    </lineage>
</organism>
<gene>
    <name evidence="3" type="ORF">AWC17_17945</name>
</gene>
<dbReference type="OrthoDB" id="4731244at2"/>
<reference evidence="3 4" key="1">
    <citation type="submission" date="2016-01" db="EMBL/GenBank/DDBJ databases">
        <title>The new phylogeny of the genus Mycobacterium.</title>
        <authorList>
            <person name="Tarcisio F."/>
            <person name="Conor M."/>
            <person name="Antonella G."/>
            <person name="Elisabetta G."/>
            <person name="Giulia F.S."/>
            <person name="Sara T."/>
            <person name="Anna F."/>
            <person name="Clotilde B."/>
            <person name="Roberto B."/>
            <person name="Veronica D.S."/>
            <person name="Fabio R."/>
            <person name="Monica P."/>
            <person name="Olivier J."/>
            <person name="Enrico T."/>
            <person name="Nicola S."/>
        </authorList>
    </citation>
    <scope>NUCLEOTIDE SEQUENCE [LARGE SCALE GENOMIC DNA]</scope>
    <source>
        <strain evidence="3 4">DSM 44803</strain>
    </source>
</reference>
<sequence>MKTERNGDDGEIHHESVFRERWRDRQSAASRPGELIKQQERTEAGLVMLGVLLAAGALTAGTVSIAQTEALPAVTQGMTVTASRGGGIPPARGAAVQFRDASGTTHGAVVVDVTATEVKAELDRPVSAPSGELVVPQGRQRLISTLLPRLR</sequence>
<dbReference type="EMBL" id="LQPH01000173">
    <property type="protein sequence ID" value="ORW15310.1"/>
    <property type="molecule type" value="Genomic_DNA"/>
</dbReference>
<keyword evidence="2" id="KW-1133">Transmembrane helix</keyword>